<protein>
    <submittedName>
        <fullName evidence="1">Uncharacterized protein</fullName>
    </submittedName>
</protein>
<accession>A0ACB7S3R9</accession>
<evidence type="ECO:0000313" key="2">
    <source>
        <dbReference type="Proteomes" id="UP000821845"/>
    </source>
</evidence>
<gene>
    <name evidence="1" type="ORF">HPB50_015409</name>
</gene>
<keyword evidence="2" id="KW-1185">Reference proteome</keyword>
<proteinExistence type="predicted"/>
<organism evidence="1 2">
    <name type="scientific">Hyalomma asiaticum</name>
    <name type="common">Tick</name>
    <dbReference type="NCBI Taxonomy" id="266040"/>
    <lineage>
        <taxon>Eukaryota</taxon>
        <taxon>Metazoa</taxon>
        <taxon>Ecdysozoa</taxon>
        <taxon>Arthropoda</taxon>
        <taxon>Chelicerata</taxon>
        <taxon>Arachnida</taxon>
        <taxon>Acari</taxon>
        <taxon>Parasitiformes</taxon>
        <taxon>Ixodida</taxon>
        <taxon>Ixodoidea</taxon>
        <taxon>Ixodidae</taxon>
        <taxon>Hyalomminae</taxon>
        <taxon>Hyalomma</taxon>
    </lineage>
</organism>
<name>A0ACB7S3R9_HYAAI</name>
<comment type="caution">
    <text evidence="1">The sequence shown here is derived from an EMBL/GenBank/DDBJ whole genome shotgun (WGS) entry which is preliminary data.</text>
</comment>
<evidence type="ECO:0000313" key="1">
    <source>
        <dbReference type="EMBL" id="KAH6928384.1"/>
    </source>
</evidence>
<reference evidence="1" key="1">
    <citation type="submission" date="2020-05" db="EMBL/GenBank/DDBJ databases">
        <title>Large-scale comparative analyses of tick genomes elucidate their genetic diversity and vector capacities.</title>
        <authorList>
            <person name="Jia N."/>
            <person name="Wang J."/>
            <person name="Shi W."/>
            <person name="Du L."/>
            <person name="Sun Y."/>
            <person name="Zhan W."/>
            <person name="Jiang J."/>
            <person name="Wang Q."/>
            <person name="Zhang B."/>
            <person name="Ji P."/>
            <person name="Sakyi L.B."/>
            <person name="Cui X."/>
            <person name="Yuan T."/>
            <person name="Jiang B."/>
            <person name="Yang W."/>
            <person name="Lam T.T.-Y."/>
            <person name="Chang Q."/>
            <person name="Ding S."/>
            <person name="Wang X."/>
            <person name="Zhu J."/>
            <person name="Ruan X."/>
            <person name="Zhao L."/>
            <person name="Wei J."/>
            <person name="Que T."/>
            <person name="Du C."/>
            <person name="Cheng J."/>
            <person name="Dai P."/>
            <person name="Han X."/>
            <person name="Huang E."/>
            <person name="Gao Y."/>
            <person name="Liu J."/>
            <person name="Shao H."/>
            <person name="Ye R."/>
            <person name="Li L."/>
            <person name="Wei W."/>
            <person name="Wang X."/>
            <person name="Wang C."/>
            <person name="Yang T."/>
            <person name="Huo Q."/>
            <person name="Li W."/>
            <person name="Guo W."/>
            <person name="Chen H."/>
            <person name="Zhou L."/>
            <person name="Ni X."/>
            <person name="Tian J."/>
            <person name="Zhou Y."/>
            <person name="Sheng Y."/>
            <person name="Liu T."/>
            <person name="Pan Y."/>
            <person name="Xia L."/>
            <person name="Li J."/>
            <person name="Zhao F."/>
            <person name="Cao W."/>
        </authorList>
    </citation>
    <scope>NUCLEOTIDE SEQUENCE</scope>
    <source>
        <strain evidence="1">Hyas-2018</strain>
    </source>
</reference>
<dbReference type="Proteomes" id="UP000821845">
    <property type="component" value="Chromosome 6"/>
</dbReference>
<sequence length="123" mass="13219">MSQLFGTPASVTTRPNPQHCFVIADRRSFVPDAPVIQPLVFPSDVVTGVNTKLLCNVQRGTRPLNFAWLKDGASVSDGVSSQDDFSLLSIDPVTAESAGNYTCVVSNAAGTDRYTSTLEVKRK</sequence>
<dbReference type="EMBL" id="CM023486">
    <property type="protein sequence ID" value="KAH6928384.1"/>
    <property type="molecule type" value="Genomic_DNA"/>
</dbReference>